<dbReference type="PANTHER" id="PTHR33064:SF37">
    <property type="entry name" value="RIBONUCLEASE H"/>
    <property type="match status" value="1"/>
</dbReference>
<dbReference type="InterPro" id="IPR051320">
    <property type="entry name" value="Viral_Replic_Matur_Polypro"/>
</dbReference>
<dbReference type="SUPFAM" id="SSF56672">
    <property type="entry name" value="DNA/RNA polymerases"/>
    <property type="match status" value="1"/>
</dbReference>
<dbReference type="EMBL" id="JAUCMX010000017">
    <property type="protein sequence ID" value="KAK3519337.1"/>
    <property type="molecule type" value="Genomic_DNA"/>
</dbReference>
<keyword evidence="4" id="KW-1185">Reference proteome</keyword>
<dbReference type="Gene3D" id="3.30.70.270">
    <property type="match status" value="1"/>
</dbReference>
<dbReference type="InterPro" id="IPR041577">
    <property type="entry name" value="RT_RNaseH_2"/>
</dbReference>
<evidence type="ECO:0000259" key="2">
    <source>
        <dbReference type="Pfam" id="PF17919"/>
    </source>
</evidence>
<organism evidence="3 4">
    <name type="scientific">Hemibagrus guttatus</name>
    <dbReference type="NCBI Taxonomy" id="175788"/>
    <lineage>
        <taxon>Eukaryota</taxon>
        <taxon>Metazoa</taxon>
        <taxon>Chordata</taxon>
        <taxon>Craniata</taxon>
        <taxon>Vertebrata</taxon>
        <taxon>Euteleostomi</taxon>
        <taxon>Actinopterygii</taxon>
        <taxon>Neopterygii</taxon>
        <taxon>Teleostei</taxon>
        <taxon>Ostariophysi</taxon>
        <taxon>Siluriformes</taxon>
        <taxon>Bagridae</taxon>
        <taxon>Hemibagrus</taxon>
    </lineage>
</organism>
<feature type="domain" description="Reverse transcriptase/retrotransposon-derived protein RNase H-like" evidence="2">
    <location>
        <begin position="244"/>
        <end position="318"/>
    </location>
</feature>
<evidence type="ECO:0000313" key="4">
    <source>
        <dbReference type="Proteomes" id="UP001274896"/>
    </source>
</evidence>
<dbReference type="FunFam" id="3.30.70.270:FF:000020">
    <property type="entry name" value="Transposon Tf2-6 polyprotein-like Protein"/>
    <property type="match status" value="1"/>
</dbReference>
<proteinExistence type="predicted"/>
<reference evidence="3" key="1">
    <citation type="submission" date="2023-06" db="EMBL/GenBank/DDBJ databases">
        <title>Male Hemibagrus guttatus genome.</title>
        <authorList>
            <person name="Bian C."/>
        </authorList>
    </citation>
    <scope>NUCLEOTIDE SEQUENCE</scope>
    <source>
        <strain evidence="3">Male_cb2023</strain>
        <tissue evidence="3">Muscle</tissue>
    </source>
</reference>
<evidence type="ECO:0000256" key="1">
    <source>
        <dbReference type="SAM" id="MobiDB-lite"/>
    </source>
</evidence>
<dbReference type="AlphaFoldDB" id="A0AAE0QF09"/>
<feature type="compositionally biased region" description="Low complexity" evidence="1">
    <location>
        <begin position="187"/>
        <end position="199"/>
    </location>
</feature>
<name>A0AAE0QF09_9TELE</name>
<dbReference type="InterPro" id="IPR043128">
    <property type="entry name" value="Rev_trsase/Diguanyl_cyclase"/>
</dbReference>
<protein>
    <recommendedName>
        <fullName evidence="2">Reverse transcriptase/retrotransposon-derived protein RNase H-like domain-containing protein</fullName>
    </recommendedName>
</protein>
<accession>A0AAE0QF09</accession>
<dbReference type="Proteomes" id="UP001274896">
    <property type="component" value="Unassembled WGS sequence"/>
</dbReference>
<dbReference type="InterPro" id="IPR043502">
    <property type="entry name" value="DNA/RNA_pol_sf"/>
</dbReference>
<dbReference type="PANTHER" id="PTHR33064">
    <property type="entry name" value="POL PROTEIN"/>
    <property type="match status" value="1"/>
</dbReference>
<evidence type="ECO:0000313" key="3">
    <source>
        <dbReference type="EMBL" id="KAK3519337.1"/>
    </source>
</evidence>
<feature type="region of interest" description="Disordered" evidence="1">
    <location>
        <begin position="180"/>
        <end position="201"/>
    </location>
</feature>
<gene>
    <name evidence="3" type="ORF">QTP70_024766</name>
</gene>
<dbReference type="Pfam" id="PF17919">
    <property type="entry name" value="RT_RNaseH_2"/>
    <property type="match status" value="1"/>
</dbReference>
<sequence>MHLASHSLKSHQEGLDVTQGCHLGEEALGITAGVTEWDKGCLGKPSELQQLAGAHCHTLCQLLGEGMLEVFEYPVGGRDISVQLLELRQCSDSAADYAVKSQTLAPQSGWNDPALLAVFRERLSAALQAELACKDINTTLSNYITTDICMDNLFWQRWPKPRYSHDSLPLKQFRARTTGSPYALKDPPSLSPSGLQSSHQPDRSTVKELQWFLGIANLYFRFIRNNSSVASPLTSLLRGKLLKWSKKAQEAFVQIKESLTSALILKHIDPSRSFFVEVDTSSCWIGTVLSQHQRTPGKVHSCAFFSRKLSPAERNYDVGN</sequence>
<comment type="caution">
    <text evidence="3">The sequence shown here is derived from an EMBL/GenBank/DDBJ whole genome shotgun (WGS) entry which is preliminary data.</text>
</comment>